<dbReference type="PROSITE" id="PS51833">
    <property type="entry name" value="HDOD"/>
    <property type="match status" value="1"/>
</dbReference>
<dbReference type="PROSITE" id="PS50110">
    <property type="entry name" value="RESPONSE_REGULATORY"/>
    <property type="match status" value="1"/>
</dbReference>
<dbReference type="Proteomes" id="UP000277811">
    <property type="component" value="Unassembled WGS sequence"/>
</dbReference>
<dbReference type="InterPro" id="IPR011006">
    <property type="entry name" value="CheY-like_superfamily"/>
</dbReference>
<dbReference type="RefSeq" id="WP_122628023.1">
    <property type="nucleotide sequence ID" value="NZ_UPPP01000071.1"/>
</dbReference>
<dbReference type="GO" id="GO:0000160">
    <property type="term" value="P:phosphorelay signal transduction system"/>
    <property type="evidence" value="ECO:0007669"/>
    <property type="project" value="InterPro"/>
</dbReference>
<dbReference type="Gene3D" id="1.10.3210.10">
    <property type="entry name" value="Hypothetical protein af1432"/>
    <property type="match status" value="1"/>
</dbReference>
<reference evidence="4 5" key="1">
    <citation type="submission" date="2018-06" db="EMBL/GenBank/DDBJ databases">
        <authorList>
            <person name="Strepis N."/>
        </authorList>
    </citation>
    <scope>NUCLEOTIDE SEQUENCE [LARGE SCALE GENOMIC DNA]</scope>
    <source>
        <strain evidence="4">LUCI</strain>
    </source>
</reference>
<dbReference type="Gene3D" id="3.40.50.2300">
    <property type="match status" value="1"/>
</dbReference>
<keyword evidence="1" id="KW-0597">Phosphoprotein</keyword>
<keyword evidence="5" id="KW-1185">Reference proteome</keyword>
<evidence type="ECO:0000256" key="1">
    <source>
        <dbReference type="PROSITE-ProRule" id="PRU00169"/>
    </source>
</evidence>
<dbReference type="SUPFAM" id="SSF109604">
    <property type="entry name" value="HD-domain/PDEase-like"/>
    <property type="match status" value="1"/>
</dbReference>
<dbReference type="AlphaFoldDB" id="A0A498R838"/>
<sequence>MSKSILLVDDEKQILRSLERVFLETDYQVFTANTGSDALAILAESKIDLIISDMRMPNMDGHALLKQVKQLYPATMRIILSGYADENKIFASLLDGSSKLYLLKPWDNETLLQIVNHMFDIQTILEKTRLLPIVNKIEGLATLGKIYNRLKALIESEAGVKEIADLIESDPVIAARVLSLANSAFIGSRTGSVHQAIVYLGLEIIRDVVFTISVLETAPKESLNTTRLMLWKHAALTNKYLNMLYMKALNKKIPDSCASAGLLHDIGKVFLLSQYPQEYLNILTELTADKVSHLIEKEHSVLGISHQELGGYLLNWWELPYPIVEAALFHHTPAMAPIINKELVCAVHLADYLAWKAVHRQNPRHLDEYALQFLQIRDEAELSLLTREES</sequence>
<keyword evidence="4" id="KW-0378">Hydrolase</keyword>
<evidence type="ECO:0000313" key="5">
    <source>
        <dbReference type="Proteomes" id="UP000277811"/>
    </source>
</evidence>
<gene>
    <name evidence="4" type="ORF">LUCI_2321</name>
</gene>
<evidence type="ECO:0000259" key="3">
    <source>
        <dbReference type="PROSITE" id="PS51833"/>
    </source>
</evidence>
<dbReference type="Pfam" id="PF00072">
    <property type="entry name" value="Response_reg"/>
    <property type="match status" value="1"/>
</dbReference>
<dbReference type="OrthoDB" id="9788446at2"/>
<protein>
    <submittedName>
        <fullName evidence="4">Metal-dependent hydrolase hdod</fullName>
    </submittedName>
</protein>
<dbReference type="Pfam" id="PF08668">
    <property type="entry name" value="HDOD"/>
    <property type="match status" value="1"/>
</dbReference>
<feature type="domain" description="Response regulatory" evidence="2">
    <location>
        <begin position="4"/>
        <end position="119"/>
    </location>
</feature>
<organism evidence="4 5">
    <name type="scientific">Lucifera butyrica</name>
    <dbReference type="NCBI Taxonomy" id="1351585"/>
    <lineage>
        <taxon>Bacteria</taxon>
        <taxon>Bacillati</taxon>
        <taxon>Bacillota</taxon>
        <taxon>Negativicutes</taxon>
        <taxon>Veillonellales</taxon>
        <taxon>Veillonellaceae</taxon>
        <taxon>Lucifera</taxon>
    </lineage>
</organism>
<evidence type="ECO:0000313" key="4">
    <source>
        <dbReference type="EMBL" id="VBB07077.1"/>
    </source>
</evidence>
<dbReference type="InterPro" id="IPR001789">
    <property type="entry name" value="Sig_transdc_resp-reg_receiver"/>
</dbReference>
<feature type="modified residue" description="4-aspartylphosphate" evidence="1">
    <location>
        <position position="53"/>
    </location>
</feature>
<proteinExistence type="predicted"/>
<dbReference type="PANTHER" id="PTHR33525:SF3">
    <property type="entry name" value="RIBONUCLEASE Y"/>
    <property type="match status" value="1"/>
</dbReference>
<dbReference type="SUPFAM" id="SSF52172">
    <property type="entry name" value="CheY-like"/>
    <property type="match status" value="1"/>
</dbReference>
<dbReference type="InterPro" id="IPR013976">
    <property type="entry name" value="HDOD"/>
</dbReference>
<feature type="domain" description="HDOD" evidence="3">
    <location>
        <begin position="140"/>
        <end position="333"/>
    </location>
</feature>
<dbReference type="PANTHER" id="PTHR33525">
    <property type="match status" value="1"/>
</dbReference>
<dbReference type="InterPro" id="IPR052340">
    <property type="entry name" value="RNase_Y/CdgJ"/>
</dbReference>
<name>A0A498R838_9FIRM</name>
<evidence type="ECO:0000259" key="2">
    <source>
        <dbReference type="PROSITE" id="PS50110"/>
    </source>
</evidence>
<dbReference type="GO" id="GO:0016787">
    <property type="term" value="F:hydrolase activity"/>
    <property type="evidence" value="ECO:0007669"/>
    <property type="project" value="UniProtKB-KW"/>
</dbReference>
<dbReference type="EMBL" id="UPPP01000071">
    <property type="protein sequence ID" value="VBB07077.1"/>
    <property type="molecule type" value="Genomic_DNA"/>
</dbReference>
<dbReference type="CDD" id="cd17569">
    <property type="entry name" value="REC_HupR-like"/>
    <property type="match status" value="1"/>
</dbReference>
<accession>A0A498R838</accession>
<dbReference type="SMART" id="SM00448">
    <property type="entry name" value="REC"/>
    <property type="match status" value="1"/>
</dbReference>